<evidence type="ECO:0000313" key="3">
    <source>
        <dbReference type="Proteomes" id="UP000013827"/>
    </source>
</evidence>
<dbReference type="GeneID" id="17253113"/>
<dbReference type="Proteomes" id="UP000013827">
    <property type="component" value="Unassembled WGS sequence"/>
</dbReference>
<dbReference type="KEGG" id="ehx:EMIHUDRAFT_218690"/>
<dbReference type="eggNOG" id="ENOG502SUYI">
    <property type="taxonomic scope" value="Eukaryota"/>
</dbReference>
<proteinExistence type="predicted"/>
<feature type="region of interest" description="Disordered" evidence="1">
    <location>
        <begin position="243"/>
        <end position="266"/>
    </location>
</feature>
<evidence type="ECO:0000313" key="2">
    <source>
        <dbReference type="EnsemblProtists" id="EOD06965"/>
    </source>
</evidence>
<reference evidence="3" key="1">
    <citation type="journal article" date="2013" name="Nature">
        <title>Pan genome of the phytoplankton Emiliania underpins its global distribution.</title>
        <authorList>
            <person name="Read B.A."/>
            <person name="Kegel J."/>
            <person name="Klute M.J."/>
            <person name="Kuo A."/>
            <person name="Lefebvre S.C."/>
            <person name="Maumus F."/>
            <person name="Mayer C."/>
            <person name="Miller J."/>
            <person name="Monier A."/>
            <person name="Salamov A."/>
            <person name="Young J."/>
            <person name="Aguilar M."/>
            <person name="Claverie J.M."/>
            <person name="Frickenhaus S."/>
            <person name="Gonzalez K."/>
            <person name="Herman E.K."/>
            <person name="Lin Y.C."/>
            <person name="Napier J."/>
            <person name="Ogata H."/>
            <person name="Sarno A.F."/>
            <person name="Shmutz J."/>
            <person name="Schroeder D."/>
            <person name="de Vargas C."/>
            <person name="Verret F."/>
            <person name="von Dassow P."/>
            <person name="Valentin K."/>
            <person name="Van de Peer Y."/>
            <person name="Wheeler G."/>
            <person name="Dacks J.B."/>
            <person name="Delwiche C.F."/>
            <person name="Dyhrman S.T."/>
            <person name="Glockner G."/>
            <person name="John U."/>
            <person name="Richards T."/>
            <person name="Worden A.Z."/>
            <person name="Zhang X."/>
            <person name="Grigoriev I.V."/>
            <person name="Allen A.E."/>
            <person name="Bidle K."/>
            <person name="Borodovsky M."/>
            <person name="Bowler C."/>
            <person name="Brownlee C."/>
            <person name="Cock J.M."/>
            <person name="Elias M."/>
            <person name="Gladyshev V.N."/>
            <person name="Groth M."/>
            <person name="Guda C."/>
            <person name="Hadaegh A."/>
            <person name="Iglesias-Rodriguez M.D."/>
            <person name="Jenkins J."/>
            <person name="Jones B.M."/>
            <person name="Lawson T."/>
            <person name="Leese F."/>
            <person name="Lindquist E."/>
            <person name="Lobanov A."/>
            <person name="Lomsadze A."/>
            <person name="Malik S.B."/>
            <person name="Marsh M.E."/>
            <person name="Mackinder L."/>
            <person name="Mock T."/>
            <person name="Mueller-Roeber B."/>
            <person name="Pagarete A."/>
            <person name="Parker M."/>
            <person name="Probert I."/>
            <person name="Quesneville H."/>
            <person name="Raines C."/>
            <person name="Rensing S.A."/>
            <person name="Riano-Pachon D.M."/>
            <person name="Richier S."/>
            <person name="Rokitta S."/>
            <person name="Shiraiwa Y."/>
            <person name="Soanes D.M."/>
            <person name="van der Giezen M."/>
            <person name="Wahlund T.M."/>
            <person name="Williams B."/>
            <person name="Wilson W."/>
            <person name="Wolfe G."/>
            <person name="Wurch L.L."/>
        </authorList>
    </citation>
    <scope>NUCLEOTIDE SEQUENCE</scope>
</reference>
<reference evidence="2" key="2">
    <citation type="submission" date="2024-10" db="UniProtKB">
        <authorList>
            <consortium name="EnsemblProtists"/>
        </authorList>
    </citation>
    <scope>IDENTIFICATION</scope>
</reference>
<evidence type="ECO:0000256" key="1">
    <source>
        <dbReference type="SAM" id="MobiDB-lite"/>
    </source>
</evidence>
<accession>A0A0D3I6T0</accession>
<dbReference type="EnsemblProtists" id="EOD06965">
    <property type="protein sequence ID" value="EOD06965"/>
    <property type="gene ID" value="EMIHUDRAFT_218690"/>
</dbReference>
<keyword evidence="3" id="KW-1185">Reference proteome</keyword>
<dbReference type="HOGENOM" id="CLU_1047451_0_0_1"/>
<sequence length="266" mass="30387">MLYASAFAASIDRQYCGACDAASVGTILLQVSAQQARLDRARLLAATGLQTVLPSDCPPVTECYTPSRVYRHDKYLRRPTWLSTVRSIAQRHVATHRRHSSTRSAQQHRIVVHIRRGDVNPHSHPERYLPNSYYLEHIQKYRRNTSEVIIFSEAVSHERFDAFLSLGYDLRLDTLTQEVWQHAIDCDVFIMSMSSFSYVPATLSRATVVVYHPFWHAPLDGWTTPAGHFEAFAEDAGYMGRLREGGTDKHSKKKRRREEPAEDVVT</sequence>
<dbReference type="AlphaFoldDB" id="A0A0D3I6T0"/>
<dbReference type="RefSeq" id="XP_005759394.1">
    <property type="nucleotide sequence ID" value="XM_005759337.1"/>
</dbReference>
<protein>
    <submittedName>
        <fullName evidence="2">Uncharacterized protein</fullName>
    </submittedName>
</protein>
<organism evidence="2 3">
    <name type="scientific">Emiliania huxleyi (strain CCMP1516)</name>
    <dbReference type="NCBI Taxonomy" id="280463"/>
    <lineage>
        <taxon>Eukaryota</taxon>
        <taxon>Haptista</taxon>
        <taxon>Haptophyta</taxon>
        <taxon>Prymnesiophyceae</taxon>
        <taxon>Isochrysidales</taxon>
        <taxon>Noelaerhabdaceae</taxon>
        <taxon>Emiliania</taxon>
    </lineage>
</organism>
<name>A0A0D3I6T0_EMIH1</name>
<dbReference type="PaxDb" id="2903-EOD06965"/>
<dbReference type="OMA" id="FACPANF"/>